<dbReference type="SMART" id="SM00563">
    <property type="entry name" value="PlsC"/>
    <property type="match status" value="1"/>
</dbReference>
<evidence type="ECO:0000256" key="2">
    <source>
        <dbReference type="ARBA" id="ARBA00022679"/>
    </source>
</evidence>
<dbReference type="GO" id="GO:0006654">
    <property type="term" value="P:phosphatidic acid biosynthetic process"/>
    <property type="evidence" value="ECO:0007669"/>
    <property type="project" value="TreeGrafter"/>
</dbReference>
<evidence type="ECO:0000313" key="7">
    <source>
        <dbReference type="Proteomes" id="UP000434580"/>
    </source>
</evidence>
<comment type="pathway">
    <text evidence="1">Lipid metabolism.</text>
</comment>
<proteinExistence type="predicted"/>
<feature type="transmembrane region" description="Helical" evidence="4">
    <location>
        <begin position="12"/>
        <end position="32"/>
    </location>
</feature>
<evidence type="ECO:0000256" key="3">
    <source>
        <dbReference type="ARBA" id="ARBA00023315"/>
    </source>
</evidence>
<dbReference type="OrthoDB" id="9812274at2"/>
<dbReference type="EMBL" id="CACSII010000001">
    <property type="protein sequence ID" value="CAA0083263.1"/>
    <property type="molecule type" value="Genomic_DNA"/>
</dbReference>
<protein>
    <recommendedName>
        <fullName evidence="5">Phospholipid/glycerol acyltransferase domain-containing protein</fullName>
    </recommendedName>
</protein>
<evidence type="ECO:0000256" key="4">
    <source>
        <dbReference type="SAM" id="Phobius"/>
    </source>
</evidence>
<keyword evidence="4" id="KW-0812">Transmembrane</keyword>
<feature type="domain" description="Phospholipid/glycerol acyltransferase" evidence="5">
    <location>
        <begin position="77"/>
        <end position="192"/>
    </location>
</feature>
<keyword evidence="4" id="KW-1133">Transmembrane helix</keyword>
<evidence type="ECO:0000313" key="6">
    <source>
        <dbReference type="EMBL" id="CAA0083263.1"/>
    </source>
</evidence>
<gene>
    <name evidence="6" type="ORF">DPBNPPHM_00566</name>
</gene>
<accession>A0A5S9N225</accession>
<dbReference type="CDD" id="cd07989">
    <property type="entry name" value="LPLAT_AGPAT-like"/>
    <property type="match status" value="1"/>
</dbReference>
<keyword evidence="2" id="KW-0808">Transferase</keyword>
<dbReference type="Proteomes" id="UP000434580">
    <property type="component" value="Unassembled WGS sequence"/>
</dbReference>
<dbReference type="PANTHER" id="PTHR10434">
    <property type="entry name" value="1-ACYL-SN-GLYCEROL-3-PHOSPHATE ACYLTRANSFERASE"/>
    <property type="match status" value="1"/>
</dbReference>
<organism evidence="6 7">
    <name type="scientific">BD1-7 clade bacterium</name>
    <dbReference type="NCBI Taxonomy" id="2029982"/>
    <lineage>
        <taxon>Bacteria</taxon>
        <taxon>Pseudomonadati</taxon>
        <taxon>Pseudomonadota</taxon>
        <taxon>Gammaproteobacteria</taxon>
        <taxon>Cellvibrionales</taxon>
        <taxon>Spongiibacteraceae</taxon>
        <taxon>BD1-7 clade</taxon>
    </lineage>
</organism>
<reference evidence="6 7" key="1">
    <citation type="submission" date="2019-11" db="EMBL/GenBank/DDBJ databases">
        <authorList>
            <person name="Holert J."/>
        </authorList>
    </citation>
    <scope>NUCLEOTIDE SEQUENCE [LARGE SCALE GENOMIC DNA]</scope>
    <source>
        <strain evidence="6">BC5_2</strain>
    </source>
</reference>
<evidence type="ECO:0000259" key="5">
    <source>
        <dbReference type="SMART" id="SM00563"/>
    </source>
</evidence>
<dbReference type="InterPro" id="IPR002123">
    <property type="entry name" value="Plipid/glycerol_acylTrfase"/>
</dbReference>
<evidence type="ECO:0000256" key="1">
    <source>
        <dbReference type="ARBA" id="ARBA00005189"/>
    </source>
</evidence>
<sequence>MKTLILGLRSSLFYICYVLLTAFFSATTALMLPFVSFNFRFRYLSYWSLSVITAARWICGVSYEIHGREHIKPGQPMVIMSNHQSQWETYLLMYLFRPVSIIIKQELLEIPGFGWSISKLKPIAINRDSPKQALKDIQAQGIQRLTEEGLPIMIFPEGHRHHPETPGKYARSGAQLALAANVPVMYVSHNAGYSWPADQFLKYPGHITVTISPVTPVDGQTSKQIMDGAKQWIEDYVEHPTPADK</sequence>
<dbReference type="Pfam" id="PF01553">
    <property type="entry name" value="Acyltransferase"/>
    <property type="match status" value="1"/>
</dbReference>
<dbReference type="GO" id="GO:0003841">
    <property type="term" value="F:1-acylglycerol-3-phosphate O-acyltransferase activity"/>
    <property type="evidence" value="ECO:0007669"/>
    <property type="project" value="TreeGrafter"/>
</dbReference>
<name>A0A5S9N225_9GAMM</name>
<keyword evidence="3" id="KW-0012">Acyltransferase</keyword>
<dbReference type="SUPFAM" id="SSF69593">
    <property type="entry name" value="Glycerol-3-phosphate (1)-acyltransferase"/>
    <property type="match status" value="1"/>
</dbReference>
<keyword evidence="4" id="KW-0472">Membrane</keyword>
<dbReference type="PANTHER" id="PTHR10434:SF40">
    <property type="entry name" value="1-ACYL-SN-GLYCEROL-3-PHOSPHATE ACYLTRANSFERASE"/>
    <property type="match status" value="1"/>
</dbReference>
<dbReference type="AlphaFoldDB" id="A0A5S9N225"/>